<proteinExistence type="predicted"/>
<gene>
    <name evidence="1" type="ORF">OPT61_g2299</name>
</gene>
<dbReference type="EMBL" id="JAPHNI010000103">
    <property type="protein sequence ID" value="KAJ8116238.1"/>
    <property type="molecule type" value="Genomic_DNA"/>
</dbReference>
<keyword evidence="2" id="KW-1185">Reference proteome</keyword>
<sequence length="350" mass="37307">MTSSVARSCANVLWSLLAGIHVFCPQCADTTGLSRSQNTHRICPACGSELQNPDDVVVAGLNPSEDYKTSVLSGLSPSIIMECASRSLAFYSYQTSQEIIYQEHLAKGLAEKYNVLSQQMDQLIHDANSQIKMLQDKLQVQQADQENLVSKNNELSAAYANKAREHVRQKKLYDSLKGQVMASHVAVAAGDQAELTLQTARGKRFIDRMPGARTGTGAYSHLSGAIQESGGNRVHNRRGSGSSGSSALPRGGAGMVPAPTYASYLQGHGSVERTQTGQNAPVGTPQQSHLPIVGGTRQVPVPNVNVGPPYKASPMVQRHTVGGNGSARGFGNSMLGVPKASNRKMGPLQR</sequence>
<evidence type="ECO:0000313" key="2">
    <source>
        <dbReference type="Proteomes" id="UP001153331"/>
    </source>
</evidence>
<evidence type="ECO:0000313" key="1">
    <source>
        <dbReference type="EMBL" id="KAJ8116238.1"/>
    </source>
</evidence>
<organism evidence="1 2">
    <name type="scientific">Boeremia exigua</name>
    <dbReference type="NCBI Taxonomy" id="749465"/>
    <lineage>
        <taxon>Eukaryota</taxon>
        <taxon>Fungi</taxon>
        <taxon>Dikarya</taxon>
        <taxon>Ascomycota</taxon>
        <taxon>Pezizomycotina</taxon>
        <taxon>Dothideomycetes</taxon>
        <taxon>Pleosporomycetidae</taxon>
        <taxon>Pleosporales</taxon>
        <taxon>Pleosporineae</taxon>
        <taxon>Didymellaceae</taxon>
        <taxon>Boeremia</taxon>
    </lineage>
</organism>
<accession>A0ACC2IM02</accession>
<comment type="caution">
    <text evidence="1">The sequence shown here is derived from an EMBL/GenBank/DDBJ whole genome shotgun (WGS) entry which is preliminary data.</text>
</comment>
<name>A0ACC2IM02_9PLEO</name>
<protein>
    <submittedName>
        <fullName evidence="1">Uncharacterized protein</fullName>
    </submittedName>
</protein>
<dbReference type="Proteomes" id="UP001153331">
    <property type="component" value="Unassembled WGS sequence"/>
</dbReference>
<reference evidence="1" key="1">
    <citation type="submission" date="2022-11" db="EMBL/GenBank/DDBJ databases">
        <title>Genome Sequence of Boeremia exigua.</title>
        <authorList>
            <person name="Buettner E."/>
        </authorList>
    </citation>
    <scope>NUCLEOTIDE SEQUENCE</scope>
    <source>
        <strain evidence="1">CU02</strain>
    </source>
</reference>